<protein>
    <submittedName>
        <fullName evidence="2">Uncharacterized protein</fullName>
    </submittedName>
</protein>
<organism evidence="2 3">
    <name type="scientific">Romeriopsis navalis LEGE 11480</name>
    <dbReference type="NCBI Taxonomy" id="2777977"/>
    <lineage>
        <taxon>Bacteria</taxon>
        <taxon>Bacillati</taxon>
        <taxon>Cyanobacteriota</taxon>
        <taxon>Cyanophyceae</taxon>
        <taxon>Leptolyngbyales</taxon>
        <taxon>Leptolyngbyaceae</taxon>
        <taxon>Romeriopsis</taxon>
        <taxon>Romeriopsis navalis</taxon>
    </lineage>
</organism>
<evidence type="ECO:0000313" key="3">
    <source>
        <dbReference type="Proteomes" id="UP000625316"/>
    </source>
</evidence>
<comment type="caution">
    <text evidence="2">The sequence shown here is derived from an EMBL/GenBank/DDBJ whole genome shotgun (WGS) entry which is preliminary data.</text>
</comment>
<feature type="transmembrane region" description="Helical" evidence="1">
    <location>
        <begin position="12"/>
        <end position="31"/>
    </location>
</feature>
<feature type="transmembrane region" description="Helical" evidence="1">
    <location>
        <begin position="86"/>
        <end position="110"/>
    </location>
</feature>
<dbReference type="AlphaFoldDB" id="A0A928VM37"/>
<dbReference type="EMBL" id="JADEXQ010000030">
    <property type="protein sequence ID" value="MBE9030147.1"/>
    <property type="molecule type" value="Genomic_DNA"/>
</dbReference>
<name>A0A928VM37_9CYAN</name>
<sequence>MNKQFGFLSQRQIVALVGSVLLTGSYIILRLPLPEVLSVPQFFVGLALHIPATIVAIPLLLILDAAAPSGSIIEFGTFWITVKQWWVWPLLLTYYYLLIFVPLKLFALMLKQR</sequence>
<gene>
    <name evidence="2" type="ORF">IQ266_10440</name>
</gene>
<feature type="transmembrane region" description="Helical" evidence="1">
    <location>
        <begin position="43"/>
        <end position="66"/>
    </location>
</feature>
<keyword evidence="1" id="KW-1133">Transmembrane helix</keyword>
<evidence type="ECO:0000256" key="1">
    <source>
        <dbReference type="SAM" id="Phobius"/>
    </source>
</evidence>
<reference evidence="2" key="1">
    <citation type="submission" date="2020-10" db="EMBL/GenBank/DDBJ databases">
        <authorList>
            <person name="Castelo-Branco R."/>
            <person name="Eusebio N."/>
            <person name="Adriana R."/>
            <person name="Vieira A."/>
            <person name="Brugerolle De Fraissinette N."/>
            <person name="Rezende De Castro R."/>
            <person name="Schneider M.P."/>
            <person name="Vasconcelos V."/>
            <person name="Leao P.N."/>
        </authorList>
    </citation>
    <scope>NUCLEOTIDE SEQUENCE</scope>
    <source>
        <strain evidence="2">LEGE 11480</strain>
    </source>
</reference>
<dbReference type="Proteomes" id="UP000625316">
    <property type="component" value="Unassembled WGS sequence"/>
</dbReference>
<keyword evidence="1" id="KW-0812">Transmembrane</keyword>
<accession>A0A928VM37</accession>
<proteinExistence type="predicted"/>
<dbReference type="RefSeq" id="WP_264324974.1">
    <property type="nucleotide sequence ID" value="NZ_JADEXQ010000030.1"/>
</dbReference>
<keyword evidence="1" id="KW-0472">Membrane</keyword>
<keyword evidence="3" id="KW-1185">Reference proteome</keyword>
<evidence type="ECO:0000313" key="2">
    <source>
        <dbReference type="EMBL" id="MBE9030147.1"/>
    </source>
</evidence>